<dbReference type="GO" id="GO:0005737">
    <property type="term" value="C:cytoplasm"/>
    <property type="evidence" value="ECO:0007669"/>
    <property type="project" value="TreeGrafter"/>
</dbReference>
<dbReference type="InterPro" id="IPR011009">
    <property type="entry name" value="Kinase-like_dom_sf"/>
</dbReference>
<evidence type="ECO:0000259" key="5">
    <source>
        <dbReference type="PROSITE" id="PS50290"/>
    </source>
</evidence>
<name>A0AAD1UU26_EUPCR</name>
<comment type="similarity">
    <text evidence="1">Belongs to the PI3/PI4-kinase family. Type III PI4K subfamily.</text>
</comment>
<dbReference type="SMART" id="SM00146">
    <property type="entry name" value="PI3Kc"/>
    <property type="match status" value="1"/>
</dbReference>
<evidence type="ECO:0000256" key="1">
    <source>
        <dbReference type="ARBA" id="ARBA00006209"/>
    </source>
</evidence>
<dbReference type="PANTHER" id="PTHR10048">
    <property type="entry name" value="PHOSPHATIDYLINOSITOL KINASE"/>
    <property type="match status" value="1"/>
</dbReference>
<dbReference type="PANTHER" id="PTHR10048:SF15">
    <property type="entry name" value="PHOSPHATIDYLINOSITOL 4-KINASE ALPHA"/>
    <property type="match status" value="1"/>
</dbReference>
<feature type="region of interest" description="Disordered" evidence="4">
    <location>
        <begin position="58"/>
        <end position="103"/>
    </location>
</feature>
<comment type="caution">
    <text evidence="6">The sequence shown here is derived from an EMBL/GenBank/DDBJ whole genome shotgun (WGS) entry which is preliminary data.</text>
</comment>
<gene>
    <name evidence="6" type="ORF">ECRASSUSDP1_LOCUS13224</name>
</gene>
<dbReference type="SUPFAM" id="SSF48371">
    <property type="entry name" value="ARM repeat"/>
    <property type="match status" value="1"/>
</dbReference>
<organism evidence="6 7">
    <name type="scientific">Euplotes crassus</name>
    <dbReference type="NCBI Taxonomy" id="5936"/>
    <lineage>
        <taxon>Eukaryota</taxon>
        <taxon>Sar</taxon>
        <taxon>Alveolata</taxon>
        <taxon>Ciliophora</taxon>
        <taxon>Intramacronucleata</taxon>
        <taxon>Spirotrichea</taxon>
        <taxon>Hypotrichia</taxon>
        <taxon>Euplotida</taxon>
        <taxon>Euplotidae</taxon>
        <taxon>Moneuplotes</taxon>
    </lineage>
</organism>
<dbReference type="Gene3D" id="3.30.1010.10">
    <property type="entry name" value="Phosphatidylinositol 3-kinase Catalytic Subunit, Chain A, domain 4"/>
    <property type="match status" value="1"/>
</dbReference>
<feature type="compositionally biased region" description="Low complexity" evidence="4">
    <location>
        <begin position="82"/>
        <end position="103"/>
    </location>
</feature>
<feature type="domain" description="PI3K/PI4K catalytic" evidence="5">
    <location>
        <begin position="1900"/>
        <end position="2171"/>
    </location>
</feature>
<dbReference type="FunFam" id="1.10.1070.11:FF:000012">
    <property type="entry name" value="Phosphatidylinositol 4-kinase alpha 1"/>
    <property type="match status" value="1"/>
</dbReference>
<keyword evidence="7" id="KW-1185">Reference proteome</keyword>
<evidence type="ECO:0000256" key="3">
    <source>
        <dbReference type="ARBA" id="ARBA00022777"/>
    </source>
</evidence>
<accession>A0AAD1UU26</accession>
<evidence type="ECO:0000256" key="4">
    <source>
        <dbReference type="SAM" id="MobiDB-lite"/>
    </source>
</evidence>
<dbReference type="InterPro" id="IPR016024">
    <property type="entry name" value="ARM-type_fold"/>
</dbReference>
<proteinExistence type="inferred from homology"/>
<reference evidence="6" key="1">
    <citation type="submission" date="2023-07" db="EMBL/GenBank/DDBJ databases">
        <authorList>
            <consortium name="AG Swart"/>
            <person name="Singh M."/>
            <person name="Singh A."/>
            <person name="Seah K."/>
            <person name="Emmerich C."/>
        </authorList>
    </citation>
    <scope>NUCLEOTIDE SEQUENCE</scope>
    <source>
        <strain evidence="6">DP1</strain>
    </source>
</reference>
<dbReference type="InterPro" id="IPR036940">
    <property type="entry name" value="PI3/4_kinase_cat_sf"/>
</dbReference>
<dbReference type="SUPFAM" id="SSF56112">
    <property type="entry name" value="Protein kinase-like (PK-like)"/>
    <property type="match status" value="1"/>
</dbReference>
<dbReference type="Pfam" id="PF00454">
    <property type="entry name" value="PI3_PI4_kinase"/>
    <property type="match status" value="1"/>
</dbReference>
<keyword evidence="2" id="KW-0808">Transferase</keyword>
<dbReference type="InterPro" id="IPR000403">
    <property type="entry name" value="PI3/4_kinase_cat_dom"/>
</dbReference>
<dbReference type="GO" id="GO:0046854">
    <property type="term" value="P:phosphatidylinositol phosphate biosynthetic process"/>
    <property type="evidence" value="ECO:0007669"/>
    <property type="project" value="InterPro"/>
</dbReference>
<dbReference type="GO" id="GO:0005886">
    <property type="term" value="C:plasma membrane"/>
    <property type="evidence" value="ECO:0007669"/>
    <property type="project" value="TreeGrafter"/>
</dbReference>
<dbReference type="Proteomes" id="UP001295684">
    <property type="component" value="Unassembled WGS sequence"/>
</dbReference>
<evidence type="ECO:0000313" key="7">
    <source>
        <dbReference type="Proteomes" id="UP001295684"/>
    </source>
</evidence>
<keyword evidence="3" id="KW-0418">Kinase</keyword>
<dbReference type="GO" id="GO:0004430">
    <property type="term" value="F:1-phosphatidylinositol 4-kinase activity"/>
    <property type="evidence" value="ECO:0007669"/>
    <property type="project" value="TreeGrafter"/>
</dbReference>
<evidence type="ECO:0000256" key="2">
    <source>
        <dbReference type="ARBA" id="ARBA00022679"/>
    </source>
</evidence>
<dbReference type="Gene3D" id="1.10.1070.11">
    <property type="entry name" value="Phosphatidylinositol 3-/4-kinase, catalytic domain"/>
    <property type="match status" value="1"/>
</dbReference>
<dbReference type="EMBL" id="CAMPGE010013153">
    <property type="protein sequence ID" value="CAI2371899.1"/>
    <property type="molecule type" value="Genomic_DNA"/>
</dbReference>
<dbReference type="GO" id="GO:0048015">
    <property type="term" value="P:phosphatidylinositol-mediated signaling"/>
    <property type="evidence" value="ECO:0007669"/>
    <property type="project" value="TreeGrafter"/>
</dbReference>
<evidence type="ECO:0000313" key="6">
    <source>
        <dbReference type="EMBL" id="CAI2371899.1"/>
    </source>
</evidence>
<feature type="compositionally biased region" description="Acidic residues" evidence="4">
    <location>
        <begin position="68"/>
        <end position="79"/>
    </location>
</feature>
<dbReference type="InterPro" id="IPR015433">
    <property type="entry name" value="PI3/4_kinase"/>
</dbReference>
<dbReference type="PROSITE" id="PS50290">
    <property type="entry name" value="PI3_4_KINASE_3"/>
    <property type="match status" value="1"/>
</dbReference>
<sequence length="2187" mass="252100">MNFEIGDLSQKVKKLQSSNNQQQIGYLLKRDQEVSAIRVHKAVDRYIAIADKSMSFSLEENSSKYPEPEEDSEDEEEKEEYSSGSSSLISRESSVQDASRDSSASSALVRESFPNRRLSVSNVKLKITHKNFKLILMILSALKQKSSDSLVVQFADKIVSNLENTHYVGLSTAHKEKLEHMFLYKLFKYISEAFKIEKHDEVRLGSVSSSDSAVAGLDQIKTSLTQNIKNNLVKRVREVLDDPKSNAGSVGYVAGVSTLVPYLSESVSEMIVSSVSDAIKSKREYIYDLLPLIIAVLKIYPSKFSKDLTNTLLKLSISQTKKGKKRSKSLYLSLQLLLSNLKGDSASFDKKFGDINPKAFLKSKPLAKIFIRFFIESYYSEEATESQRKEGQAMLSTLEESLKENSKSSSDESKKQILNYIYSEILCYCMITTGFIKDDIRIGSTIHEQVNFFLRVYVKSCGYLSQVSPVSLCAYLSLILAESRNSDLFQGDPREHEKEMVNLLYYSALISNSPDFIDLIFGELEYISRALLDHGLPLTLISNVISNHNSQMFGNSLSIKDSDTQIKNEVIVFESESDGAIMLNSNKNNPKFCISILNFLSNIMGHIVKSDYSLYESGGGHQNLQMASRQIRCIFIPIVEFVYSSIFSNNLINEIDPSLKRLYTKIIRNIWGYIIIFRGLSEKLISFEELFDPDCYSSLELMSLAYLITPPLISEHSSTEPNALLEPEFPPEIVKILSSDLESYFKKKYSKQKKMFEKLPEDLLILLGEIELVYSHQLVYLNTVSIDDSLSGQPLPHLIEDIFYYLKHDDIIALPDMVCIITAQAHNFLELYFQIVLEKEKASSFIRDIISKSLSVFIENLCYGNKYVSNIIDEYPYIFLWKSVLLSYKTSIDQLAHLKYLEYGTIPEVSHSLRAAFDSNKTTDPFKELMKQLKLLTLFALICNHSHFKMIVKNIEIESKREKLFQNISLESNVNNFTLNLIKKWISEYSPKHDEYKQRIDMIINPKQSASKLPEKVINSYFLSDITSEDFLVDPLTILSFDHNSVVPYMKNINYFIELAENILRAYAQYNEDGQEESGYQQDQVTQSIEEYFNRTNKYIKNGNHSDAYSNYMTLQSLYIALKKSKNMILDSTIRELMSRIITIASTDNHGSLLFGFDQLIQYFQTNDWVNDANLFCDLFFGQSTCWNIFSNMFSQSAKESKFLPPIFRIHNAFEHRIHRRRAELQNLNKEITISTSKDEIYIDQDKKMKARELCNYIEIYVRFIKNSVIRNMIFKKRANVEKVLSKIIHVCELDISKLFRVNPVTLASEVSHKRLIQLYSVLTDFAFDAFLCFTQLPYESELLPACTEALIKFIMKIWINLDTIKYYERQDQMYKMVHLLQGLLSLIPLCETSHVKTAVNIIAAQQIPDTYQSINISKESIFSRTMKSLLLQEKDLKEGYNFLGDIQFVITTWINQLYAHNYNYSCPKNYEVTPLTKKSMMVIYFPEAAFKIFSECAPKGSSKYTSAFKSFESNCEKAVLTFPEKYLEYSTALKIYTSQDIATSEPTPKEFKEYLHLWHCFDLGISKYLCRNYDNCDTLHYLSLQFLNYASRDSLLFLSSELFQALRTYTDGKVENFLVKISTKWPSLTHRIIWMAEVETEPSEDDKDRKVPLDREDILPETCQRIIDRILSTIRKHEKILFQTESGFFEDVTAISGIMKPSMSKDEKRAIIKDNLIRINRIVQSRTSGYQSNQNNQHNEDVPEWIPNAGNEEIAEYLKSLYLPTNPSCKVVSIVETSGAPMQSAAKCPFRVTFNVVEEAPNKKVKEEEKVADDMSIISEGKLTQINSIIGRQGRESVNSDFSSINERWRNDEDQIFSSHKNFRKIMTFNRKHSVSSFMAKNNENSRGGMVNHSTKNVVMNNIVVPQNKTKLNKRNTSNIQKVSCIFKVFDDVRQDILAIRIVKLFKEIFETFELDLHLFPYNVLCNRTGEKRNIGGIIECVPNTHSRDELGKDYDVNMYQYFVEKFGSEDSQGFKKAQQNFIRSLAGYSVFSYIVQPKDRHNGNIMIDEIGNLVHIDFGFIFDWSPGGDMRFESADFKFTKEMIMILGENKNSKAYQLFVSKAIQGYLAIRKFAKQIIDMVFFNLHSGLPCFKTKSMKLLTKRFRLDLNECQAAQHYRKIINNAHAKWTTKVYDQIQYLQNKISY</sequence>
<protein>
    <recommendedName>
        <fullName evidence="5">PI3K/PI4K catalytic domain-containing protein</fullName>
    </recommendedName>
</protein>